<evidence type="ECO:0000256" key="8">
    <source>
        <dbReference type="SAM" id="Phobius"/>
    </source>
</evidence>
<evidence type="ECO:0000256" key="2">
    <source>
        <dbReference type="ARBA" id="ARBA00010694"/>
    </source>
</evidence>
<evidence type="ECO:0000313" key="9">
    <source>
        <dbReference type="Proteomes" id="UP000050761"/>
    </source>
</evidence>
<dbReference type="GO" id="GO:0005462">
    <property type="term" value="F:UDP-N-acetylglucosamine transmembrane transporter activity"/>
    <property type="evidence" value="ECO:0007669"/>
    <property type="project" value="TreeGrafter"/>
</dbReference>
<dbReference type="PANTHER" id="PTHR10778:SF4">
    <property type="entry name" value="NUCLEOTIDE SUGAR TRANSPORTER SLC35B4"/>
    <property type="match status" value="1"/>
</dbReference>
<sequence length="85" mass="9882">LKLHLCVFRYFCIRFVYRLNSEVEALTVTLVVTLRKFLSLVVSIWWFQNPFTPQHWAGAALVFLGTLAFADVWDFGATGKEKKKQ</sequence>
<evidence type="ECO:0000256" key="5">
    <source>
        <dbReference type="ARBA" id="ARBA00022692"/>
    </source>
</evidence>
<feature type="transmembrane region" description="Helical" evidence="8">
    <location>
        <begin position="23"/>
        <end position="47"/>
    </location>
</feature>
<evidence type="ECO:0000256" key="3">
    <source>
        <dbReference type="ARBA" id="ARBA00022448"/>
    </source>
</evidence>
<evidence type="ECO:0000256" key="7">
    <source>
        <dbReference type="ARBA" id="ARBA00023136"/>
    </source>
</evidence>
<dbReference type="Proteomes" id="UP000050761">
    <property type="component" value="Unassembled WGS sequence"/>
</dbReference>
<reference evidence="10" key="1">
    <citation type="submission" date="2019-09" db="UniProtKB">
        <authorList>
            <consortium name="WormBaseParasite"/>
        </authorList>
    </citation>
    <scope>IDENTIFICATION</scope>
</reference>
<name>A0A183G9Q7_HELPZ</name>
<keyword evidence="9" id="KW-1185">Reference proteome</keyword>
<feature type="transmembrane region" description="Helical" evidence="8">
    <location>
        <begin position="53"/>
        <end position="73"/>
    </location>
</feature>
<dbReference type="InterPro" id="IPR037185">
    <property type="entry name" value="EmrE-like"/>
</dbReference>
<evidence type="ECO:0000256" key="1">
    <source>
        <dbReference type="ARBA" id="ARBA00004127"/>
    </source>
</evidence>
<evidence type="ECO:0000256" key="4">
    <source>
        <dbReference type="ARBA" id="ARBA00022597"/>
    </source>
</evidence>
<keyword evidence="4" id="KW-0762">Sugar transport</keyword>
<accession>A0A183G9Q7</accession>
<dbReference type="GO" id="GO:0000139">
    <property type="term" value="C:Golgi membrane"/>
    <property type="evidence" value="ECO:0007669"/>
    <property type="project" value="TreeGrafter"/>
</dbReference>
<dbReference type="InterPro" id="IPR013657">
    <property type="entry name" value="SCL35B1-4/HUT1"/>
</dbReference>
<protein>
    <submittedName>
        <fullName evidence="10">TPT domain-containing protein</fullName>
    </submittedName>
</protein>
<keyword evidence="3" id="KW-0813">Transport</keyword>
<organism evidence="9 10">
    <name type="scientific">Heligmosomoides polygyrus</name>
    <name type="common">Parasitic roundworm</name>
    <dbReference type="NCBI Taxonomy" id="6339"/>
    <lineage>
        <taxon>Eukaryota</taxon>
        <taxon>Metazoa</taxon>
        <taxon>Ecdysozoa</taxon>
        <taxon>Nematoda</taxon>
        <taxon>Chromadorea</taxon>
        <taxon>Rhabditida</taxon>
        <taxon>Rhabditina</taxon>
        <taxon>Rhabditomorpha</taxon>
        <taxon>Strongyloidea</taxon>
        <taxon>Heligmosomidae</taxon>
        <taxon>Heligmosomoides</taxon>
    </lineage>
</organism>
<keyword evidence="6 8" id="KW-1133">Transmembrane helix</keyword>
<dbReference type="AlphaFoldDB" id="A0A183G9Q7"/>
<evidence type="ECO:0000313" key="10">
    <source>
        <dbReference type="WBParaSite" id="HPBE_0001869001-mRNA-1"/>
    </source>
</evidence>
<dbReference type="GO" id="GO:0005464">
    <property type="term" value="F:UDP-xylose transmembrane transporter activity"/>
    <property type="evidence" value="ECO:0007669"/>
    <property type="project" value="TreeGrafter"/>
</dbReference>
<keyword evidence="7 8" id="KW-0472">Membrane</keyword>
<dbReference type="PANTHER" id="PTHR10778">
    <property type="entry name" value="SOLUTE CARRIER FAMILY 35 MEMBER B"/>
    <property type="match status" value="1"/>
</dbReference>
<keyword evidence="5 8" id="KW-0812">Transmembrane</keyword>
<comment type="subcellular location">
    <subcellularLocation>
        <location evidence="1">Endomembrane system</location>
        <topology evidence="1">Multi-pass membrane protein</topology>
    </subcellularLocation>
</comment>
<comment type="similarity">
    <text evidence="2">Belongs to the nucleotide-sugar transporter family. SLC35B subfamily.</text>
</comment>
<dbReference type="GO" id="GO:0005789">
    <property type="term" value="C:endoplasmic reticulum membrane"/>
    <property type="evidence" value="ECO:0007669"/>
    <property type="project" value="TreeGrafter"/>
</dbReference>
<dbReference type="SUPFAM" id="SSF103481">
    <property type="entry name" value="Multidrug resistance efflux transporter EmrE"/>
    <property type="match status" value="1"/>
</dbReference>
<dbReference type="Pfam" id="PF08449">
    <property type="entry name" value="UAA"/>
    <property type="match status" value="1"/>
</dbReference>
<evidence type="ECO:0000256" key="6">
    <source>
        <dbReference type="ARBA" id="ARBA00022989"/>
    </source>
</evidence>
<proteinExistence type="inferred from homology"/>
<dbReference type="WBParaSite" id="HPBE_0001869001-mRNA-1">
    <property type="protein sequence ID" value="HPBE_0001869001-mRNA-1"/>
    <property type="gene ID" value="HPBE_0001869001"/>
</dbReference>